<accession>A0ABT5UZ21</accession>
<name>A0ABT5UZ21_9VIBR</name>
<dbReference type="EMBL" id="JARBFT010000002">
    <property type="protein sequence ID" value="MDE1514067.1"/>
    <property type="molecule type" value="Genomic_DNA"/>
</dbReference>
<comment type="caution">
    <text evidence="2">The sequence shown here is derived from an EMBL/GenBank/DDBJ whole genome shotgun (WGS) entry which is preliminary data.</text>
</comment>
<dbReference type="RefSeq" id="WP_274721829.1">
    <property type="nucleotide sequence ID" value="NZ_JARBFT010000002.1"/>
</dbReference>
<organism evidence="2 3">
    <name type="scientific">Vibrio chanodichtyis</name>
    <dbReference type="NCBI Taxonomy" id="3027932"/>
    <lineage>
        <taxon>Bacteria</taxon>
        <taxon>Pseudomonadati</taxon>
        <taxon>Pseudomonadota</taxon>
        <taxon>Gammaproteobacteria</taxon>
        <taxon>Vibrionales</taxon>
        <taxon>Vibrionaceae</taxon>
        <taxon>Vibrio</taxon>
    </lineage>
</organism>
<evidence type="ECO:0000313" key="3">
    <source>
        <dbReference type="Proteomes" id="UP001216189"/>
    </source>
</evidence>
<proteinExistence type="predicted"/>
<dbReference type="Proteomes" id="UP001216189">
    <property type="component" value="Unassembled WGS sequence"/>
</dbReference>
<evidence type="ECO:0000313" key="2">
    <source>
        <dbReference type="EMBL" id="MDE1514067.1"/>
    </source>
</evidence>
<evidence type="ECO:0000256" key="1">
    <source>
        <dbReference type="SAM" id="MobiDB-lite"/>
    </source>
</evidence>
<sequence>MHTSDILVSPTPRTSETGVTKLGQAYLQQRQQLELTEIELKRTKIAMLDEDGQLIRLAWLLDH</sequence>
<protein>
    <submittedName>
        <fullName evidence="2">Uncharacterized protein</fullName>
    </submittedName>
</protein>
<feature type="region of interest" description="Disordered" evidence="1">
    <location>
        <begin position="1"/>
        <end position="20"/>
    </location>
</feature>
<gene>
    <name evidence="2" type="ORF">PUN32_03440</name>
</gene>
<keyword evidence="3" id="KW-1185">Reference proteome</keyword>
<reference evidence="2 3" key="1">
    <citation type="submission" date="2023-02" db="EMBL/GenBank/DDBJ databases">
        <title>Vibrio intestini sp. nov., a close relative of Vibrio cholerae isolated from the intestine of Healthy Culter dabryi.</title>
        <authorList>
            <person name="Wu N."/>
        </authorList>
    </citation>
    <scope>NUCLEOTIDE SEQUENCE [LARGE SCALE GENOMIC DNA]</scope>
    <source>
        <strain evidence="2 3">DSL-7</strain>
    </source>
</reference>